<dbReference type="VEuPathDB" id="TrichDB:TRFO_24855"/>
<feature type="binding site" evidence="3">
    <location>
        <begin position="125"/>
        <end position="128"/>
    </location>
    <ligand>
        <name>GTP</name>
        <dbReference type="ChEBI" id="CHEBI:37565"/>
    </ligand>
</feature>
<feature type="binding site" evidence="3">
    <location>
        <begin position="20"/>
        <end position="27"/>
    </location>
    <ligand>
        <name>GTP</name>
        <dbReference type="ChEBI" id="CHEBI:37565"/>
    </ligand>
</feature>
<feature type="binding site" evidence="4">
    <location>
        <position position="46"/>
    </location>
    <ligand>
        <name>Mg(2+)</name>
        <dbReference type="ChEBI" id="CHEBI:18420"/>
    </ligand>
</feature>
<keyword evidence="4" id="KW-0460">Magnesium</keyword>
<dbReference type="CDD" id="cd00882">
    <property type="entry name" value="Ras_like_GTPase"/>
    <property type="match status" value="1"/>
</dbReference>
<dbReference type="InterPro" id="IPR006689">
    <property type="entry name" value="Small_GTPase_ARF/SAR"/>
</dbReference>
<keyword evidence="1 3" id="KW-0547">Nucleotide-binding</keyword>
<proteinExistence type="predicted"/>
<evidence type="ECO:0000256" key="3">
    <source>
        <dbReference type="PIRSR" id="PIRSR606689-1"/>
    </source>
</evidence>
<dbReference type="Pfam" id="PF00025">
    <property type="entry name" value="Arf"/>
    <property type="match status" value="1"/>
</dbReference>
<dbReference type="OrthoDB" id="10473846at2759"/>
<dbReference type="Gene3D" id="3.40.50.300">
    <property type="entry name" value="P-loop containing nucleotide triphosphate hydrolases"/>
    <property type="match status" value="1"/>
</dbReference>
<dbReference type="EMBL" id="MLAK01000709">
    <property type="protein sequence ID" value="OHT06975.1"/>
    <property type="molecule type" value="Genomic_DNA"/>
</dbReference>
<dbReference type="AlphaFoldDB" id="A0A1J4K6F7"/>
<dbReference type="Proteomes" id="UP000179807">
    <property type="component" value="Unassembled WGS sequence"/>
</dbReference>
<feature type="binding site" evidence="4">
    <location>
        <position position="27"/>
    </location>
    <ligand>
        <name>Mg(2+)</name>
        <dbReference type="ChEBI" id="CHEBI:18420"/>
    </ligand>
</feature>
<name>A0A1J4K6F7_9EUKA</name>
<gene>
    <name evidence="5" type="ORF">TRFO_24855</name>
</gene>
<dbReference type="RefSeq" id="XP_068360111.1">
    <property type="nucleotide sequence ID" value="XM_068503982.1"/>
</dbReference>
<dbReference type="InterPro" id="IPR027417">
    <property type="entry name" value="P-loop_NTPase"/>
</dbReference>
<reference evidence="5" key="1">
    <citation type="submission" date="2016-10" db="EMBL/GenBank/DDBJ databases">
        <authorList>
            <person name="Benchimol M."/>
            <person name="Almeida L.G."/>
            <person name="Vasconcelos A.T."/>
            <person name="Perreira-Neves A."/>
            <person name="Rosa I.A."/>
            <person name="Tasca T."/>
            <person name="Bogo M.R."/>
            <person name="de Souza W."/>
        </authorList>
    </citation>
    <scope>NUCLEOTIDE SEQUENCE [LARGE SCALE GENOMIC DNA]</scope>
    <source>
        <strain evidence="5">K</strain>
    </source>
</reference>
<evidence type="ECO:0000256" key="1">
    <source>
        <dbReference type="ARBA" id="ARBA00022741"/>
    </source>
</evidence>
<organism evidence="5 6">
    <name type="scientific">Tritrichomonas foetus</name>
    <dbReference type="NCBI Taxonomy" id="1144522"/>
    <lineage>
        <taxon>Eukaryota</taxon>
        <taxon>Metamonada</taxon>
        <taxon>Parabasalia</taxon>
        <taxon>Tritrichomonadida</taxon>
        <taxon>Tritrichomonadidae</taxon>
        <taxon>Tritrichomonas</taxon>
    </lineage>
</organism>
<sequence length="173" mass="19529">MGCCCSRDVQELIIPVTVLGLPGVGKTSIIEFLADDYNPQDPPVGTNGIIQRQIRIHQNMYLFYDICGYTSHSDEWIDCCRKSEAVMIVFDPQSIQNAKMHNTNLFNTLSPIINDKKLPTLAILNKADEETQFDDVVDELKAVIPNVPLQSFKITALNKDVFQAFEWIESYTA</sequence>
<evidence type="ECO:0000256" key="4">
    <source>
        <dbReference type="PIRSR" id="PIRSR606689-2"/>
    </source>
</evidence>
<comment type="caution">
    <text evidence="5">The sequence shown here is derived from an EMBL/GenBank/DDBJ whole genome shotgun (WGS) entry which is preliminary data.</text>
</comment>
<evidence type="ECO:0000313" key="5">
    <source>
        <dbReference type="EMBL" id="OHT06975.1"/>
    </source>
</evidence>
<keyword evidence="2 3" id="KW-0342">GTP-binding</keyword>
<evidence type="ECO:0000313" key="6">
    <source>
        <dbReference type="Proteomes" id="UP000179807"/>
    </source>
</evidence>
<feature type="binding site" evidence="3">
    <location>
        <position position="68"/>
    </location>
    <ligand>
        <name>GTP</name>
        <dbReference type="ChEBI" id="CHEBI:37565"/>
    </ligand>
</feature>
<accession>A0A1J4K6F7</accession>
<dbReference type="GO" id="GO:0003924">
    <property type="term" value="F:GTPase activity"/>
    <property type="evidence" value="ECO:0007669"/>
    <property type="project" value="InterPro"/>
</dbReference>
<dbReference type="GO" id="GO:0046872">
    <property type="term" value="F:metal ion binding"/>
    <property type="evidence" value="ECO:0007669"/>
    <property type="project" value="UniProtKB-KW"/>
</dbReference>
<protein>
    <submittedName>
        <fullName evidence="5">ADP-ribosylation factor</fullName>
    </submittedName>
</protein>
<keyword evidence="4" id="KW-0479">Metal-binding</keyword>
<dbReference type="GO" id="GO:0005525">
    <property type="term" value="F:GTP binding"/>
    <property type="evidence" value="ECO:0007669"/>
    <property type="project" value="UniProtKB-KW"/>
</dbReference>
<dbReference type="SUPFAM" id="SSF52540">
    <property type="entry name" value="P-loop containing nucleoside triphosphate hydrolases"/>
    <property type="match status" value="1"/>
</dbReference>
<keyword evidence="6" id="KW-1185">Reference proteome</keyword>
<dbReference type="GeneID" id="94838686"/>
<evidence type="ECO:0000256" key="2">
    <source>
        <dbReference type="ARBA" id="ARBA00023134"/>
    </source>
</evidence>